<comment type="caution">
    <text evidence="1">The sequence shown here is derived from an EMBL/GenBank/DDBJ whole genome shotgun (WGS) entry which is preliminary data.</text>
</comment>
<dbReference type="Proteomes" id="UP001140949">
    <property type="component" value="Unassembled WGS sequence"/>
</dbReference>
<protein>
    <submittedName>
        <fullName evidence="1">Cytochrome P450 704B1</fullName>
    </submittedName>
</protein>
<evidence type="ECO:0000313" key="1">
    <source>
        <dbReference type="EMBL" id="KAJ6851056.1"/>
    </source>
</evidence>
<reference evidence="1" key="2">
    <citation type="submission" date="2023-04" db="EMBL/GenBank/DDBJ databases">
        <authorList>
            <person name="Bruccoleri R.E."/>
            <person name="Oakeley E.J."/>
            <person name="Faust A.-M."/>
            <person name="Dessus-Babus S."/>
            <person name="Altorfer M."/>
            <person name="Burckhardt D."/>
            <person name="Oertli M."/>
            <person name="Naumann U."/>
            <person name="Petersen F."/>
            <person name="Wong J."/>
        </authorList>
    </citation>
    <scope>NUCLEOTIDE SEQUENCE</scope>
    <source>
        <strain evidence="1">GSM-AAB239-AS_SAM_17_03QT</strain>
        <tissue evidence="1">Leaf</tissue>
    </source>
</reference>
<proteinExistence type="predicted"/>
<name>A0AAX6ICQ7_IRIPA</name>
<evidence type="ECO:0000313" key="2">
    <source>
        <dbReference type="Proteomes" id="UP001140949"/>
    </source>
</evidence>
<dbReference type="EMBL" id="JANAVB010002396">
    <property type="protein sequence ID" value="KAJ6851056.1"/>
    <property type="molecule type" value="Genomic_DNA"/>
</dbReference>
<sequence length="153" mass="17114">MEASTKLVKNHKVSNGGQTCMSISFLSIDASHKILESFIAYSLNTLALKSLKFLEANSKLAVFLCFFHISPSALNIPSPRRTSMYDRYSSPFVASRQTRSEISITCKNRPRIGKFFYLGVVCEVGLEDMLHVRRVCNVGVGCEGHSDGYRLRL</sequence>
<gene>
    <name evidence="1" type="ORF">M6B38_262940</name>
</gene>
<reference evidence="1" key="1">
    <citation type="journal article" date="2023" name="GigaByte">
        <title>Genome assembly of the bearded iris, Iris pallida Lam.</title>
        <authorList>
            <person name="Bruccoleri R.E."/>
            <person name="Oakeley E.J."/>
            <person name="Faust A.M.E."/>
            <person name="Altorfer M."/>
            <person name="Dessus-Babus S."/>
            <person name="Burckhardt D."/>
            <person name="Oertli M."/>
            <person name="Naumann U."/>
            <person name="Petersen F."/>
            <person name="Wong J."/>
        </authorList>
    </citation>
    <scope>NUCLEOTIDE SEQUENCE</scope>
    <source>
        <strain evidence="1">GSM-AAB239-AS_SAM_17_03QT</strain>
    </source>
</reference>
<organism evidence="1 2">
    <name type="scientific">Iris pallida</name>
    <name type="common">Sweet iris</name>
    <dbReference type="NCBI Taxonomy" id="29817"/>
    <lineage>
        <taxon>Eukaryota</taxon>
        <taxon>Viridiplantae</taxon>
        <taxon>Streptophyta</taxon>
        <taxon>Embryophyta</taxon>
        <taxon>Tracheophyta</taxon>
        <taxon>Spermatophyta</taxon>
        <taxon>Magnoliopsida</taxon>
        <taxon>Liliopsida</taxon>
        <taxon>Asparagales</taxon>
        <taxon>Iridaceae</taxon>
        <taxon>Iridoideae</taxon>
        <taxon>Irideae</taxon>
        <taxon>Iris</taxon>
    </lineage>
</organism>
<accession>A0AAX6ICQ7</accession>
<keyword evidence="2" id="KW-1185">Reference proteome</keyword>
<dbReference type="AlphaFoldDB" id="A0AAX6ICQ7"/>